<dbReference type="Gene3D" id="3.40.190.290">
    <property type="match status" value="1"/>
</dbReference>
<dbReference type="PROSITE" id="PS50931">
    <property type="entry name" value="HTH_LYSR"/>
    <property type="match status" value="1"/>
</dbReference>
<dbReference type="OMA" id="RAFCHAA"/>
<keyword evidence="2" id="KW-0805">Transcription regulation</keyword>
<dbReference type="Gene3D" id="1.10.10.10">
    <property type="entry name" value="Winged helix-like DNA-binding domain superfamily/Winged helix DNA-binding domain"/>
    <property type="match status" value="1"/>
</dbReference>
<dbReference type="InterPro" id="IPR050950">
    <property type="entry name" value="HTH-type_LysR_regulators"/>
</dbReference>
<dbReference type="Pfam" id="PF03466">
    <property type="entry name" value="LysR_substrate"/>
    <property type="match status" value="1"/>
</dbReference>
<dbReference type="CDD" id="cd05466">
    <property type="entry name" value="PBP2_LTTR_substrate"/>
    <property type="match status" value="1"/>
</dbReference>
<keyword evidence="4" id="KW-0804">Transcription</keyword>
<dbReference type="AlphaFoldDB" id="A0A2J8B536"/>
<dbReference type="GO" id="GO:0003700">
    <property type="term" value="F:DNA-binding transcription factor activity"/>
    <property type="evidence" value="ECO:0007669"/>
    <property type="project" value="InterPro"/>
</dbReference>
<name>A0A2J8B536_9FIRM</name>
<gene>
    <name evidence="6" type="ORF">B7R76_03190</name>
</gene>
<dbReference type="EMBL" id="NBZD01000001">
    <property type="protein sequence ID" value="PNH19889.1"/>
    <property type="molecule type" value="Genomic_DNA"/>
</dbReference>
<dbReference type="Proteomes" id="UP000236394">
    <property type="component" value="Unassembled WGS sequence"/>
</dbReference>
<dbReference type="InterPro" id="IPR005119">
    <property type="entry name" value="LysR_subst-bd"/>
</dbReference>
<dbReference type="SUPFAM" id="SSF53850">
    <property type="entry name" value="Periplasmic binding protein-like II"/>
    <property type="match status" value="1"/>
</dbReference>
<evidence type="ECO:0000256" key="1">
    <source>
        <dbReference type="ARBA" id="ARBA00009437"/>
    </source>
</evidence>
<evidence type="ECO:0000259" key="5">
    <source>
        <dbReference type="PROSITE" id="PS50931"/>
    </source>
</evidence>
<sequence length="293" mass="33071">MYISYDYYRIFYYVAKYGNVSRAAEVLLSNQPNLTRTIKKLESELGCPLFLRSRRGMKLTPEGRQLYDHLCVAMRHINAGEQELTENRNLQNGKIYIAASEVALHCLLLPLIKQYRLLYPGIHIRISNHSTPQAIEALKDGSADLAVVTTPTVPTASLTETTVKNVQEVAVCSSYFGALLDSRINLADLTGYPLISLGQDTKSFEFYADFFAKHNLKYKPDIEAFTADQILPMVKADLGIGFVPREFLKGTEGVHQIDLIEKVPMRRLVLIRRKDQPLSMAARKLEAMILSQT</sequence>
<dbReference type="PRINTS" id="PR00039">
    <property type="entry name" value="HTHLYSR"/>
</dbReference>
<dbReference type="PANTHER" id="PTHR30419">
    <property type="entry name" value="HTH-TYPE TRANSCRIPTIONAL REGULATOR YBHD"/>
    <property type="match status" value="1"/>
</dbReference>
<evidence type="ECO:0000313" key="6">
    <source>
        <dbReference type="EMBL" id="PNH19889.1"/>
    </source>
</evidence>
<evidence type="ECO:0000313" key="7">
    <source>
        <dbReference type="Proteomes" id="UP000236394"/>
    </source>
</evidence>
<proteinExistence type="inferred from homology"/>
<dbReference type="InterPro" id="IPR036388">
    <property type="entry name" value="WH-like_DNA-bd_sf"/>
</dbReference>
<evidence type="ECO:0000256" key="4">
    <source>
        <dbReference type="ARBA" id="ARBA00023163"/>
    </source>
</evidence>
<evidence type="ECO:0000256" key="3">
    <source>
        <dbReference type="ARBA" id="ARBA00023125"/>
    </source>
</evidence>
<dbReference type="Pfam" id="PF00126">
    <property type="entry name" value="HTH_1"/>
    <property type="match status" value="1"/>
</dbReference>
<dbReference type="GO" id="GO:0003677">
    <property type="term" value="F:DNA binding"/>
    <property type="evidence" value="ECO:0007669"/>
    <property type="project" value="UniProtKB-KW"/>
</dbReference>
<dbReference type="InterPro" id="IPR000847">
    <property type="entry name" value="LysR_HTH_N"/>
</dbReference>
<dbReference type="InterPro" id="IPR036390">
    <property type="entry name" value="WH_DNA-bd_sf"/>
</dbReference>
<accession>A0A2J8B536</accession>
<organism evidence="6 7">
    <name type="scientific">Mageeibacillus indolicus</name>
    <dbReference type="NCBI Taxonomy" id="884684"/>
    <lineage>
        <taxon>Bacteria</taxon>
        <taxon>Bacillati</taxon>
        <taxon>Bacillota</taxon>
        <taxon>Clostridia</taxon>
        <taxon>Eubacteriales</taxon>
        <taxon>Oscillospiraceae</taxon>
        <taxon>Mageeibacillus</taxon>
    </lineage>
</organism>
<comment type="similarity">
    <text evidence="1">Belongs to the LysR transcriptional regulatory family.</text>
</comment>
<dbReference type="GO" id="GO:0005829">
    <property type="term" value="C:cytosol"/>
    <property type="evidence" value="ECO:0007669"/>
    <property type="project" value="TreeGrafter"/>
</dbReference>
<reference evidence="7" key="1">
    <citation type="submission" date="2017-04" db="EMBL/GenBank/DDBJ databases">
        <authorList>
            <person name="Bumgarner R.E."/>
            <person name="Fredricks D.N."/>
            <person name="Srinivasan S."/>
        </authorList>
    </citation>
    <scope>NUCLEOTIDE SEQUENCE [LARGE SCALE GENOMIC DNA]</scope>
    <source>
        <strain evidence="7">KA00405</strain>
    </source>
</reference>
<keyword evidence="3" id="KW-0238">DNA-binding</keyword>
<feature type="domain" description="HTH lysR-type" evidence="5">
    <location>
        <begin position="9"/>
        <end position="60"/>
    </location>
</feature>
<dbReference type="SUPFAM" id="SSF46785">
    <property type="entry name" value="Winged helix' DNA-binding domain"/>
    <property type="match status" value="1"/>
</dbReference>
<evidence type="ECO:0000256" key="2">
    <source>
        <dbReference type="ARBA" id="ARBA00023015"/>
    </source>
</evidence>
<protein>
    <submittedName>
        <fullName evidence="6">LysR family transcriptional regulator</fullName>
    </submittedName>
</protein>
<comment type="caution">
    <text evidence="6">The sequence shown here is derived from an EMBL/GenBank/DDBJ whole genome shotgun (WGS) entry which is preliminary data.</text>
</comment>
<dbReference type="RefSeq" id="WP_012993193.1">
    <property type="nucleotide sequence ID" value="NZ_NBZD01000001.1"/>
</dbReference>